<dbReference type="HAMAP" id="MF_00089">
    <property type="entry name" value="ThiC"/>
    <property type="match status" value="1"/>
</dbReference>
<keyword evidence="3 13" id="KW-0004">4Fe-4S</keyword>
<evidence type="ECO:0000313" key="16">
    <source>
        <dbReference type="Proteomes" id="UP000733611"/>
    </source>
</evidence>
<evidence type="ECO:0000256" key="12">
    <source>
        <dbReference type="ARBA" id="ARBA00061546"/>
    </source>
</evidence>
<dbReference type="FunFam" id="3.20.20.540:FF:000001">
    <property type="entry name" value="Phosphomethylpyrimidine synthase"/>
    <property type="match status" value="1"/>
</dbReference>
<comment type="subunit">
    <text evidence="13">Homodimer.</text>
</comment>
<sequence>MLQLLSVLRLHPRQAPQQDDTAVGSAAATTTTFDSSKIHFDDLAAAKAAHRAAKANPNHSAHAATANKKRPQHQTITVSFAPDADSVPNATSEVQPLKVPYEQLTLSNGDRILRYIVDNEEEGKQTLQRPQVRAAFYVGRGDSPKTQLQYAQDGVITPEMEYVALRESAASLELLTEQRDFADKFLGNNDVASFFDDQVLLQRRKMSVTPEFVREQVAAGFAVIPANHNHLEAEPMIIGKRFLTKVNANIGASAVSSSVEEEIGKLKLALKYGADTVMDLSTGLPSLMELRSAMLRASPVPIGTVPMYEALDRVGGDANALSWDVFKQVIIDQAEQGVDYFTIHAGLIAKLLPAAARRLMGIVSRGGAIMASYMMQHEAENMAYEHFDELMAICRRYDVALSLGDGLRPGAIYDACDEAQYGELKTIGELALRCRENGVQCFIEGPGHVPLNSVEENQKLEDEYCHGAPFYTLGPLVTDVGAGFDHITSAIGGTTIGMHGTAMLCYVTPSEHLALPTPEDVKQGLITYKIAAHSADLAKGLTQAYNLDHAMSRARATFRWYDQFALSFDEQHAYEVWRAQMDEEDCEHEASFCSMCGPRFCPIRLNRRLQSKYL</sequence>
<dbReference type="NCBIfam" id="TIGR00190">
    <property type="entry name" value="thiC"/>
    <property type="match status" value="1"/>
</dbReference>
<evidence type="ECO:0000256" key="4">
    <source>
        <dbReference type="ARBA" id="ARBA00022691"/>
    </source>
</evidence>
<gene>
    <name evidence="13 15" type="primary">thiC</name>
    <name evidence="15" type="ORF">H9847_03390</name>
</gene>
<dbReference type="EC" id="4.1.99.17" evidence="13"/>
<accession>A0A948TFN0</accession>
<evidence type="ECO:0000313" key="15">
    <source>
        <dbReference type="EMBL" id="MBU3843902.1"/>
    </source>
</evidence>
<protein>
    <recommendedName>
        <fullName evidence="13">Phosphomethylpyrimidine synthase</fullName>
        <ecNumber evidence="13">4.1.99.17</ecNumber>
    </recommendedName>
    <alternativeName>
        <fullName evidence="13">Hydroxymethylpyrimidine phosphate synthase</fullName>
        <shortName evidence="13">HMP-P synthase</shortName>
        <shortName evidence="13">HMP-phosphate synthase</shortName>
        <shortName evidence="13">HMPP synthase</shortName>
    </alternativeName>
    <alternativeName>
        <fullName evidence="13">Thiamine biosynthesis protein ThiC</fullName>
    </alternativeName>
</protein>
<dbReference type="PANTHER" id="PTHR30557">
    <property type="entry name" value="THIAMINE BIOSYNTHESIS PROTEIN THIC"/>
    <property type="match status" value="1"/>
</dbReference>
<comment type="cofactor">
    <cofactor evidence="13">
        <name>[4Fe-4S] cluster</name>
        <dbReference type="ChEBI" id="CHEBI:49883"/>
    </cofactor>
    <text evidence="13">Binds 1 [4Fe-4S] cluster per subunit. The cluster is coordinated with 3 cysteines and an exchangeable S-adenosyl-L-methionine.</text>
</comment>
<dbReference type="NCBIfam" id="NF009895">
    <property type="entry name" value="PRK13352.1"/>
    <property type="match status" value="1"/>
</dbReference>
<dbReference type="GO" id="GO:0009229">
    <property type="term" value="P:thiamine diphosphate biosynthetic process"/>
    <property type="evidence" value="ECO:0007669"/>
    <property type="project" value="UniProtKB-UniRule"/>
</dbReference>
<dbReference type="PANTHER" id="PTHR30557:SF1">
    <property type="entry name" value="PHOSPHOMETHYLPYRIMIDINE SYNTHASE, CHLOROPLASTIC"/>
    <property type="match status" value="1"/>
</dbReference>
<dbReference type="GO" id="GO:0070284">
    <property type="term" value="F:phosphomethylpyrimidine synthase activity"/>
    <property type="evidence" value="ECO:0007669"/>
    <property type="project" value="UniProtKB-EC"/>
</dbReference>
<feature type="binding site" evidence="13">
    <location>
        <position position="471"/>
    </location>
    <ligand>
        <name>substrate</name>
    </ligand>
</feature>
<dbReference type="SFLD" id="SFLDF00407">
    <property type="entry name" value="phosphomethylpyrimidine_syntha"/>
    <property type="match status" value="1"/>
</dbReference>
<comment type="similarity">
    <text evidence="12 13">Belongs to the ThiC family.</text>
</comment>
<comment type="function">
    <text evidence="1 13">Catalyzes the synthesis of the hydroxymethylpyrimidine phosphate (HMP-P) moiety of thiamine from aminoimidazole ribotide (AIR) in a radical S-adenosyl-L-methionine (SAM)-dependent reaction.</text>
</comment>
<dbReference type="GO" id="GO:0051539">
    <property type="term" value="F:4 iron, 4 sulfur cluster binding"/>
    <property type="evidence" value="ECO:0007669"/>
    <property type="project" value="UniProtKB-KW"/>
</dbReference>
<organism evidence="15 16">
    <name type="scientific">Candidatus Anaerobiospirillum pullicola</name>
    <dbReference type="NCBI Taxonomy" id="2838451"/>
    <lineage>
        <taxon>Bacteria</taxon>
        <taxon>Pseudomonadati</taxon>
        <taxon>Pseudomonadota</taxon>
        <taxon>Gammaproteobacteria</taxon>
        <taxon>Aeromonadales</taxon>
        <taxon>Succinivibrionaceae</taxon>
        <taxon>Anaerobiospirillum</taxon>
    </lineage>
</organism>
<dbReference type="NCBIfam" id="NF006763">
    <property type="entry name" value="PRK09284.1"/>
    <property type="match status" value="1"/>
</dbReference>
<feature type="binding site" evidence="13">
    <location>
        <position position="593"/>
    </location>
    <ligand>
        <name>[4Fe-4S] cluster</name>
        <dbReference type="ChEBI" id="CHEBI:49883"/>
        <note>4Fe-4S-S-AdoMet</note>
    </ligand>
</feature>
<feature type="binding site" evidence="13">
    <location>
        <position position="448"/>
    </location>
    <ligand>
        <name>Zn(2+)</name>
        <dbReference type="ChEBI" id="CHEBI:29105"/>
    </ligand>
</feature>
<evidence type="ECO:0000256" key="3">
    <source>
        <dbReference type="ARBA" id="ARBA00022485"/>
    </source>
</evidence>
<dbReference type="InterPro" id="IPR002817">
    <property type="entry name" value="ThiC/BzaA/B"/>
</dbReference>
<comment type="pathway">
    <text evidence="2 13">Cofactor biosynthesis; thiamine diphosphate biosynthesis.</text>
</comment>
<dbReference type="SFLD" id="SFLDS00113">
    <property type="entry name" value="Radical_SAM_Phosphomethylpyrim"/>
    <property type="match status" value="1"/>
</dbReference>
<proteinExistence type="inferred from homology"/>
<evidence type="ECO:0000256" key="10">
    <source>
        <dbReference type="ARBA" id="ARBA00023239"/>
    </source>
</evidence>
<feature type="binding site" evidence="13">
    <location>
        <position position="344"/>
    </location>
    <ligand>
        <name>substrate</name>
    </ligand>
</feature>
<evidence type="ECO:0000256" key="2">
    <source>
        <dbReference type="ARBA" id="ARBA00004948"/>
    </source>
</evidence>
<feature type="binding site" evidence="13">
    <location>
        <position position="308"/>
    </location>
    <ligand>
        <name>substrate</name>
    </ligand>
</feature>
<evidence type="ECO:0000256" key="8">
    <source>
        <dbReference type="ARBA" id="ARBA00023004"/>
    </source>
</evidence>
<reference evidence="15" key="2">
    <citation type="submission" date="2021-04" db="EMBL/GenBank/DDBJ databases">
        <authorList>
            <person name="Gilroy R."/>
        </authorList>
    </citation>
    <scope>NUCLEOTIDE SEQUENCE</scope>
    <source>
        <strain evidence="15">378</strain>
    </source>
</reference>
<evidence type="ECO:0000256" key="1">
    <source>
        <dbReference type="ARBA" id="ARBA00003175"/>
    </source>
</evidence>
<dbReference type="Gene3D" id="3.20.20.540">
    <property type="entry name" value="Radical SAM ThiC family, central domain"/>
    <property type="match status" value="1"/>
</dbReference>
<feature type="binding site" evidence="13">
    <location>
        <position position="278"/>
    </location>
    <ligand>
        <name>substrate</name>
    </ligand>
</feature>
<dbReference type="EMBL" id="JAHLFE010000063">
    <property type="protein sequence ID" value="MBU3843902.1"/>
    <property type="molecule type" value="Genomic_DNA"/>
</dbReference>
<evidence type="ECO:0000256" key="14">
    <source>
        <dbReference type="SAM" id="MobiDB-lite"/>
    </source>
</evidence>
<comment type="catalytic activity">
    <reaction evidence="11 13">
        <text>5-amino-1-(5-phospho-beta-D-ribosyl)imidazole + S-adenosyl-L-methionine = 4-amino-2-methyl-5-(phosphooxymethyl)pyrimidine + CO + 5'-deoxyadenosine + formate + L-methionine + 3 H(+)</text>
        <dbReference type="Rhea" id="RHEA:24840"/>
        <dbReference type="ChEBI" id="CHEBI:15378"/>
        <dbReference type="ChEBI" id="CHEBI:15740"/>
        <dbReference type="ChEBI" id="CHEBI:17245"/>
        <dbReference type="ChEBI" id="CHEBI:17319"/>
        <dbReference type="ChEBI" id="CHEBI:57844"/>
        <dbReference type="ChEBI" id="CHEBI:58354"/>
        <dbReference type="ChEBI" id="CHEBI:59789"/>
        <dbReference type="ChEBI" id="CHEBI:137981"/>
        <dbReference type="EC" id="4.1.99.17"/>
    </reaction>
</comment>
<keyword evidence="5 13" id="KW-0479">Metal-binding</keyword>
<feature type="binding site" evidence="13">
    <location>
        <position position="601"/>
    </location>
    <ligand>
        <name>[4Fe-4S] cluster</name>
        <dbReference type="ChEBI" id="CHEBI:49883"/>
        <note>4Fe-4S-S-AdoMet</note>
    </ligand>
</feature>
<dbReference type="InterPro" id="IPR038521">
    <property type="entry name" value="ThiC/Bza_core_dom"/>
</dbReference>
<dbReference type="InterPro" id="IPR037509">
    <property type="entry name" value="ThiC"/>
</dbReference>
<feature type="binding site" evidence="13">
    <location>
        <position position="512"/>
    </location>
    <ligand>
        <name>Zn(2+)</name>
        <dbReference type="ChEBI" id="CHEBI:29105"/>
    </ligand>
</feature>
<name>A0A948TFN0_9GAMM</name>
<feature type="binding site" evidence="13">
    <location>
        <position position="444"/>
    </location>
    <ligand>
        <name>substrate</name>
    </ligand>
</feature>
<keyword evidence="8 13" id="KW-0408">Iron</keyword>
<evidence type="ECO:0000256" key="7">
    <source>
        <dbReference type="ARBA" id="ARBA00022977"/>
    </source>
</evidence>
<dbReference type="Gene3D" id="6.10.250.620">
    <property type="match status" value="1"/>
</dbReference>
<comment type="caution">
    <text evidence="15">The sequence shown here is derived from an EMBL/GenBank/DDBJ whole genome shotgun (WGS) entry which is preliminary data.</text>
</comment>
<keyword evidence="9 13" id="KW-0411">Iron-sulfur</keyword>
<dbReference type="Pfam" id="PF01964">
    <property type="entry name" value="ThiC_Rad_SAM"/>
    <property type="match status" value="1"/>
</dbReference>
<feature type="binding site" evidence="13">
    <location>
        <position position="596"/>
    </location>
    <ligand>
        <name>[4Fe-4S] cluster</name>
        <dbReference type="ChEBI" id="CHEBI:49883"/>
        <note>4Fe-4S-S-AdoMet</note>
    </ligand>
</feature>
<evidence type="ECO:0000256" key="11">
    <source>
        <dbReference type="ARBA" id="ARBA00050218"/>
    </source>
</evidence>
<reference evidence="15" key="1">
    <citation type="journal article" date="2021" name="PeerJ">
        <title>Extensive microbial diversity within the chicken gut microbiome revealed by metagenomics and culture.</title>
        <authorList>
            <person name="Gilroy R."/>
            <person name="Ravi A."/>
            <person name="Getino M."/>
            <person name="Pursley I."/>
            <person name="Horton D.L."/>
            <person name="Alikhan N.F."/>
            <person name="Baker D."/>
            <person name="Gharbi K."/>
            <person name="Hall N."/>
            <person name="Watson M."/>
            <person name="Adriaenssens E.M."/>
            <person name="Foster-Nyarko E."/>
            <person name="Jarju S."/>
            <person name="Secka A."/>
            <person name="Antonio M."/>
            <person name="Oren A."/>
            <person name="Chaudhuri R.R."/>
            <person name="La Ragione R."/>
            <person name="Hildebrand F."/>
            <person name="Pallen M.J."/>
        </authorList>
    </citation>
    <scope>NUCLEOTIDE SEQUENCE</scope>
    <source>
        <strain evidence="15">378</strain>
    </source>
</reference>
<feature type="binding site" evidence="13">
    <location>
        <begin position="364"/>
        <end position="366"/>
    </location>
    <ligand>
        <name>substrate</name>
    </ligand>
</feature>
<keyword evidence="7 13" id="KW-0784">Thiamine biosynthesis</keyword>
<keyword evidence="4 13" id="KW-0949">S-adenosyl-L-methionine</keyword>
<feature type="binding site" evidence="13">
    <location>
        <position position="249"/>
    </location>
    <ligand>
        <name>substrate</name>
    </ligand>
</feature>
<evidence type="ECO:0000256" key="9">
    <source>
        <dbReference type="ARBA" id="ARBA00023014"/>
    </source>
</evidence>
<feature type="binding site" evidence="13">
    <location>
        <begin position="405"/>
        <end position="408"/>
    </location>
    <ligand>
        <name>substrate</name>
    </ligand>
</feature>
<dbReference type="SFLD" id="SFLDG01114">
    <property type="entry name" value="phosphomethylpyrimidine_syntha"/>
    <property type="match status" value="1"/>
</dbReference>
<dbReference type="AlphaFoldDB" id="A0A948TFN0"/>
<dbReference type="Proteomes" id="UP000733611">
    <property type="component" value="Unassembled WGS sequence"/>
</dbReference>
<keyword evidence="6 13" id="KW-0862">Zinc</keyword>
<dbReference type="GO" id="GO:0008270">
    <property type="term" value="F:zinc ion binding"/>
    <property type="evidence" value="ECO:0007669"/>
    <property type="project" value="UniProtKB-UniRule"/>
</dbReference>
<feature type="region of interest" description="Disordered" evidence="14">
    <location>
        <begin position="53"/>
        <end position="73"/>
    </location>
</feature>
<dbReference type="GO" id="GO:0009228">
    <property type="term" value="P:thiamine biosynthetic process"/>
    <property type="evidence" value="ECO:0007669"/>
    <property type="project" value="UniProtKB-UniRule"/>
</dbReference>
<evidence type="ECO:0000256" key="5">
    <source>
        <dbReference type="ARBA" id="ARBA00022723"/>
    </source>
</evidence>
<keyword evidence="10 13" id="KW-0456">Lyase</keyword>
<evidence type="ECO:0000256" key="6">
    <source>
        <dbReference type="ARBA" id="ARBA00022833"/>
    </source>
</evidence>
<evidence type="ECO:0000256" key="13">
    <source>
        <dbReference type="HAMAP-Rule" id="MF_00089"/>
    </source>
</evidence>